<keyword evidence="1" id="KW-0645">Protease</keyword>
<evidence type="ECO:0000256" key="1">
    <source>
        <dbReference type="ARBA" id="ARBA00022670"/>
    </source>
</evidence>
<reference evidence="4" key="1">
    <citation type="submission" date="2021-01" db="EMBL/GenBank/DDBJ databases">
        <authorList>
            <consortium name="Genoscope - CEA"/>
            <person name="William W."/>
        </authorList>
    </citation>
    <scope>NUCLEOTIDE SEQUENCE</scope>
</reference>
<organism evidence="4">
    <name type="scientific">Brassica napus</name>
    <name type="common">Rape</name>
    <dbReference type="NCBI Taxonomy" id="3708"/>
    <lineage>
        <taxon>Eukaryota</taxon>
        <taxon>Viridiplantae</taxon>
        <taxon>Streptophyta</taxon>
        <taxon>Embryophyta</taxon>
        <taxon>Tracheophyta</taxon>
        <taxon>Spermatophyta</taxon>
        <taxon>Magnoliopsida</taxon>
        <taxon>eudicotyledons</taxon>
        <taxon>Gunneridae</taxon>
        <taxon>Pentapetalae</taxon>
        <taxon>rosids</taxon>
        <taxon>malvids</taxon>
        <taxon>Brassicales</taxon>
        <taxon>Brassicaceae</taxon>
        <taxon>Brassiceae</taxon>
        <taxon>Brassica</taxon>
    </lineage>
</organism>
<dbReference type="GO" id="GO:0006508">
    <property type="term" value="P:proteolysis"/>
    <property type="evidence" value="ECO:0007669"/>
    <property type="project" value="UniProtKB-KW"/>
</dbReference>
<keyword evidence="2" id="KW-0378">Hydrolase</keyword>
<accession>A0A817AKI2</accession>
<dbReference type="GO" id="GO:0008234">
    <property type="term" value="F:cysteine-type peptidase activity"/>
    <property type="evidence" value="ECO:0007669"/>
    <property type="project" value="InterPro"/>
</dbReference>
<dbReference type="AlphaFoldDB" id="A0A817AKI2"/>
<dbReference type="EMBL" id="HG994358">
    <property type="protein sequence ID" value="CAF2269557.1"/>
    <property type="molecule type" value="Genomic_DNA"/>
</dbReference>
<dbReference type="Proteomes" id="UP001295469">
    <property type="component" value="Chromosome A04"/>
</dbReference>
<dbReference type="InterPro" id="IPR003653">
    <property type="entry name" value="Peptidase_C48_C"/>
</dbReference>
<proteinExistence type="predicted"/>
<sequence>MDVLIQYISLDRSRKRTLTSTPKIVFYDTNFPTSLMHHYGKLTKTAVKDRCIIKYDNSVLQLFRVDQKGEDTYDMIYFPFYIALIGNSIHVLDCNYGFRSESQIKKDINPITIVVPHILNYTMGQQSNNGRKPFVITWPKEIPQNNNLTESAVMTVLLIQAHALNGIDGCQEVKEAHLAAAAKHLAVLIYRDINPA</sequence>
<dbReference type="Pfam" id="PF02902">
    <property type="entry name" value="Peptidase_C48"/>
    <property type="match status" value="1"/>
</dbReference>
<evidence type="ECO:0000256" key="2">
    <source>
        <dbReference type="ARBA" id="ARBA00022801"/>
    </source>
</evidence>
<evidence type="ECO:0000259" key="3">
    <source>
        <dbReference type="Pfam" id="PF02902"/>
    </source>
</evidence>
<gene>
    <name evidence="4" type="ORF">DARMORV10_A04P08430.1</name>
</gene>
<feature type="domain" description="Ubiquitin-like protease family profile" evidence="3">
    <location>
        <begin position="10"/>
        <end position="191"/>
    </location>
</feature>
<name>A0A817AKI2_BRANA</name>
<protein>
    <submittedName>
        <fullName evidence="4">(rape) hypothetical protein</fullName>
    </submittedName>
</protein>
<evidence type="ECO:0000313" key="4">
    <source>
        <dbReference type="EMBL" id="CAF2269557.1"/>
    </source>
</evidence>